<evidence type="ECO:0000313" key="7">
    <source>
        <dbReference type="EMBL" id="AHI22784.1"/>
    </source>
</evidence>
<dbReference type="GO" id="GO:0009236">
    <property type="term" value="P:cobalamin biosynthetic process"/>
    <property type="evidence" value="ECO:0007669"/>
    <property type="project" value="UniProtKB-UniPathway"/>
</dbReference>
<dbReference type="eggNOG" id="COG2241">
    <property type="taxonomic scope" value="Bacteria"/>
</dbReference>
<dbReference type="NCBIfam" id="TIGR02469">
    <property type="entry name" value="CbiT"/>
    <property type="match status" value="1"/>
</dbReference>
<dbReference type="KEGG" id="cvt:B843_06995"/>
<evidence type="ECO:0000313" key="8">
    <source>
        <dbReference type="Proteomes" id="UP000019222"/>
    </source>
</evidence>
<dbReference type="InterPro" id="IPR029063">
    <property type="entry name" value="SAM-dependent_MTases_sf"/>
</dbReference>
<keyword evidence="2" id="KW-0169">Cobalamin biosynthesis</keyword>
<comment type="pathway">
    <text evidence="1">Cofactor biosynthesis; adenosylcobalamin biosynthesis.</text>
</comment>
<sequence length="420" mass="45143">MTPPLSSTAALRTVDGHDAAHDEFVAVVGIAAGGFADLGRAAQQRIVKAEVIVGSWRQLGLLPDDIVGERRPWPSPLVPAIKPLFEECADKRVVVLASGDPMFHGIGTTLARVMPELEFEVYPAPSSASLACARLHWPLDRTPVYSIVTHDVASLHTAVDSGECFLVLGRNEHSPAEVCELLARRGNEKARVWVLSDLGGPDETIGEGTAGNPPEVHSSLNVIAVSPVQPGQSLVPGLADDNYITDGQLTKQHVRALSVAALRPRNTDTLWDIGGGSGSIAIEFLRATTNSRAICFESNAARQQTIFDNARNLGVLHRIAVQQGAPESFGDVPDTPDVIFIGGGLTHEGVFDQAWERLKPGGRLVANAVTLESEQMLMELWRTHGGQLARFEISAEHAIGRFHALKPALPVTQWTVTKPR</sequence>
<dbReference type="GO" id="GO:0032259">
    <property type="term" value="P:methylation"/>
    <property type="evidence" value="ECO:0007669"/>
    <property type="project" value="UniProtKB-KW"/>
</dbReference>
<dbReference type="InterPro" id="IPR006365">
    <property type="entry name" value="Cbl_synth_CobL"/>
</dbReference>
<dbReference type="NCBIfam" id="TIGR02467">
    <property type="entry name" value="CbiE"/>
    <property type="match status" value="1"/>
</dbReference>
<dbReference type="SUPFAM" id="SSF53790">
    <property type="entry name" value="Tetrapyrrole methylase"/>
    <property type="match status" value="1"/>
</dbReference>
<accession>W5Y1G7</accession>
<evidence type="ECO:0000256" key="1">
    <source>
        <dbReference type="ARBA" id="ARBA00004953"/>
    </source>
</evidence>
<dbReference type="AlphaFoldDB" id="W5Y1G7"/>
<dbReference type="CDD" id="cd11644">
    <property type="entry name" value="Precorrin-6Y-MT"/>
    <property type="match status" value="1"/>
</dbReference>
<gene>
    <name evidence="7" type="ORF">B843_06995</name>
</gene>
<dbReference type="HOGENOM" id="CLU_031955_0_0_11"/>
<dbReference type="PIRSF" id="PIRSF036428">
    <property type="entry name" value="CobL"/>
    <property type="match status" value="1"/>
</dbReference>
<dbReference type="InterPro" id="IPR014777">
    <property type="entry name" value="4pyrrole_Mease_sub1"/>
</dbReference>
<evidence type="ECO:0000256" key="4">
    <source>
        <dbReference type="ARBA" id="ARBA00022679"/>
    </source>
</evidence>
<dbReference type="Gene3D" id="3.40.50.150">
    <property type="entry name" value="Vaccinia Virus protein VP39"/>
    <property type="match status" value="1"/>
</dbReference>
<keyword evidence="4 7" id="KW-0808">Transferase</keyword>
<dbReference type="PANTHER" id="PTHR43182">
    <property type="entry name" value="COBALT-PRECORRIN-6B C(15)-METHYLTRANSFERASE (DECARBOXYLATING)"/>
    <property type="match status" value="1"/>
</dbReference>
<dbReference type="InterPro" id="IPR000878">
    <property type="entry name" value="4pyrrol_Mease"/>
</dbReference>
<dbReference type="InterPro" id="IPR014008">
    <property type="entry name" value="Cbl_synth_MTase_CbiT"/>
</dbReference>
<proteinExistence type="predicted"/>
<dbReference type="PATRIC" id="fig|1224164.3.peg.1401"/>
<evidence type="ECO:0000256" key="5">
    <source>
        <dbReference type="ARBA" id="ARBA00022691"/>
    </source>
</evidence>
<keyword evidence="8" id="KW-1185">Reference proteome</keyword>
<dbReference type="RefSeq" id="WP_025252808.1">
    <property type="nucleotide sequence ID" value="NZ_CP004353.1"/>
</dbReference>
<dbReference type="SUPFAM" id="SSF53335">
    <property type="entry name" value="S-adenosyl-L-methionine-dependent methyltransferases"/>
    <property type="match status" value="1"/>
</dbReference>
<dbReference type="Pfam" id="PF00590">
    <property type="entry name" value="TP_methylase"/>
    <property type="match status" value="1"/>
</dbReference>
<dbReference type="UniPathway" id="UPA00148"/>
<evidence type="ECO:0000256" key="3">
    <source>
        <dbReference type="ARBA" id="ARBA00022603"/>
    </source>
</evidence>
<dbReference type="CDD" id="cd02440">
    <property type="entry name" value="AdoMet_MTases"/>
    <property type="match status" value="1"/>
</dbReference>
<dbReference type="PANTHER" id="PTHR43182:SF1">
    <property type="entry name" value="COBALT-PRECORRIN-7 C(5)-METHYLTRANSFERASE"/>
    <property type="match status" value="1"/>
</dbReference>
<name>W5Y1G7_9CORY</name>
<dbReference type="EMBL" id="CP004353">
    <property type="protein sequence ID" value="AHI22784.1"/>
    <property type="molecule type" value="Genomic_DNA"/>
</dbReference>
<dbReference type="InterPro" id="IPR035996">
    <property type="entry name" value="4pyrrol_Methylase_sf"/>
</dbReference>
<dbReference type="Proteomes" id="UP000019222">
    <property type="component" value="Chromosome"/>
</dbReference>
<dbReference type="GO" id="GO:0008276">
    <property type="term" value="F:protein methyltransferase activity"/>
    <property type="evidence" value="ECO:0007669"/>
    <property type="project" value="InterPro"/>
</dbReference>
<keyword evidence="3 7" id="KW-0489">Methyltransferase</keyword>
<dbReference type="STRING" id="1224164.B843_06995"/>
<evidence type="ECO:0000256" key="2">
    <source>
        <dbReference type="ARBA" id="ARBA00022573"/>
    </source>
</evidence>
<evidence type="ECO:0000259" key="6">
    <source>
        <dbReference type="Pfam" id="PF00590"/>
    </source>
</evidence>
<organism evidence="7 8">
    <name type="scientific">Corynebacterium vitaeruminis DSM 20294</name>
    <dbReference type="NCBI Taxonomy" id="1224164"/>
    <lineage>
        <taxon>Bacteria</taxon>
        <taxon>Bacillati</taxon>
        <taxon>Actinomycetota</taxon>
        <taxon>Actinomycetes</taxon>
        <taxon>Mycobacteriales</taxon>
        <taxon>Corynebacteriaceae</taxon>
        <taxon>Corynebacterium</taxon>
    </lineage>
</organism>
<reference evidence="7 8" key="1">
    <citation type="submission" date="2013-02" db="EMBL/GenBank/DDBJ databases">
        <title>The complete genome sequence of Corynebacterium vitaeruminis DSM 20294.</title>
        <authorList>
            <person name="Ruckert C."/>
            <person name="Albersmeier A."/>
            <person name="Kalinowski J."/>
        </authorList>
    </citation>
    <scope>NUCLEOTIDE SEQUENCE [LARGE SCALE GENOMIC DNA]</scope>
    <source>
        <strain evidence="8">ATCC 10234</strain>
    </source>
</reference>
<dbReference type="InterPro" id="IPR012818">
    <property type="entry name" value="CbiE"/>
</dbReference>
<dbReference type="eggNOG" id="COG2242">
    <property type="taxonomic scope" value="Bacteria"/>
</dbReference>
<dbReference type="InterPro" id="IPR050714">
    <property type="entry name" value="Cobalamin_biosynth_MTase"/>
</dbReference>
<feature type="domain" description="Tetrapyrrole methylase" evidence="6">
    <location>
        <begin position="25"/>
        <end position="211"/>
    </location>
</feature>
<keyword evidence="5" id="KW-0949">S-adenosyl-L-methionine</keyword>
<dbReference type="Gene3D" id="3.40.1010.10">
    <property type="entry name" value="Cobalt-precorrin-4 Transmethylase, Domain 1"/>
    <property type="match status" value="1"/>
</dbReference>
<protein>
    <submittedName>
        <fullName evidence="7">Precorrin-6Y C5,15-methyltransferase/precorrin-8W decarboxylase</fullName>
    </submittedName>
</protein>